<feature type="region of interest" description="Disordered" evidence="1">
    <location>
        <begin position="168"/>
        <end position="203"/>
    </location>
</feature>
<feature type="region of interest" description="Disordered" evidence="1">
    <location>
        <begin position="37"/>
        <end position="63"/>
    </location>
</feature>
<organism evidence="2 3">
    <name type="scientific">Teratosphaeria destructans</name>
    <dbReference type="NCBI Taxonomy" id="418781"/>
    <lineage>
        <taxon>Eukaryota</taxon>
        <taxon>Fungi</taxon>
        <taxon>Dikarya</taxon>
        <taxon>Ascomycota</taxon>
        <taxon>Pezizomycotina</taxon>
        <taxon>Dothideomycetes</taxon>
        <taxon>Dothideomycetidae</taxon>
        <taxon>Mycosphaerellales</taxon>
        <taxon>Teratosphaeriaceae</taxon>
        <taxon>Teratosphaeria</taxon>
    </lineage>
</organism>
<proteinExistence type="predicted"/>
<feature type="compositionally biased region" description="Basic and acidic residues" evidence="1">
    <location>
        <begin position="404"/>
        <end position="419"/>
    </location>
</feature>
<evidence type="ECO:0000313" key="3">
    <source>
        <dbReference type="Proteomes" id="UP001138500"/>
    </source>
</evidence>
<feature type="region of interest" description="Disordered" evidence="1">
    <location>
        <begin position="359"/>
        <end position="435"/>
    </location>
</feature>
<evidence type="ECO:0000256" key="1">
    <source>
        <dbReference type="SAM" id="MobiDB-lite"/>
    </source>
</evidence>
<sequence>MDVFPGLADDAHDEYDLPHDILNDTVFQDSKEYGLSDSIDQDTAMPDLPSDQQEFSSDSLPSSIYDHYPGNVPYGIFEQIPSSPTPPTSPDVASKMPIPSHVAENEKTAQRASSLFVPPSHSRLEIVDGVARVKVGHHYAAGPNYTSSSPPTPVGSQRDSIILPISYDTDRGRPAWSDGSEHHDEGEASTPEKGSGQQDFGAKFTDFDGRAEQLIASLRRQRRQQASLEGLAVFSERNILLQVEVPYCRDIKIEQHPDGYVRIYMHPPRTDKYIEDQGYPGLPQEQAIYKIGSGLHENLPCNFFVLKDGESLLKENISGKGAGEFYIMNIKSGREDQDLDFVIRIDMEEDIGPIKRLFTKPGQDGYFPSTRPTDQEAPDMHNASDAEMSLSEGEELSHVGSMDEDLKQAHVSKSQREINEFDEDEEGDKDIFDVEEENDNDEYFQPAPSRRRGTKKSATVLANGNTNITNSAINAMPAPPSAPATQAQLPPGMVHLNCPYPNCDQPQVTRSKNRRTDIVTHMINVHGLEIPANLRARGGHISLRNQRVAQQNDIIRAFFTDRNLVPTNNDLY</sequence>
<feature type="compositionally biased region" description="Polar residues" evidence="1">
    <location>
        <begin position="50"/>
        <end position="62"/>
    </location>
</feature>
<keyword evidence="3" id="KW-1185">Reference proteome</keyword>
<dbReference type="EMBL" id="RIBY02000580">
    <property type="protein sequence ID" value="KAH9840377.1"/>
    <property type="molecule type" value="Genomic_DNA"/>
</dbReference>
<protein>
    <submittedName>
        <fullName evidence="2">Uncharacterized protein</fullName>
    </submittedName>
</protein>
<comment type="caution">
    <text evidence="2">The sequence shown here is derived from an EMBL/GenBank/DDBJ whole genome shotgun (WGS) entry which is preliminary data.</text>
</comment>
<accession>A0A9W7SXS7</accession>
<dbReference type="Proteomes" id="UP001138500">
    <property type="component" value="Unassembled WGS sequence"/>
</dbReference>
<dbReference type="OrthoDB" id="3934092at2759"/>
<gene>
    <name evidence="2" type="ORF">Tdes44962_MAKER07972</name>
</gene>
<evidence type="ECO:0000313" key="2">
    <source>
        <dbReference type="EMBL" id="KAH9840377.1"/>
    </source>
</evidence>
<name>A0A9W7SXS7_9PEZI</name>
<reference evidence="2 3" key="2">
    <citation type="journal article" date="2021" name="Curr. Genet.">
        <title>Genetic response to nitrogen starvation in the aggressive Eucalyptus foliar pathogen Teratosphaeria destructans.</title>
        <authorList>
            <person name="Havenga M."/>
            <person name="Wingfield B.D."/>
            <person name="Wingfield M.J."/>
            <person name="Dreyer L.L."/>
            <person name="Roets F."/>
            <person name="Aylward J."/>
        </authorList>
    </citation>
    <scope>NUCLEOTIDE SEQUENCE [LARGE SCALE GENOMIC DNA]</scope>
    <source>
        <strain evidence="2">CMW44962</strain>
    </source>
</reference>
<reference evidence="2 3" key="1">
    <citation type="journal article" date="2018" name="IMA Fungus">
        <title>IMA Genome-F 10: Nine draft genome sequences of Claviceps purpurea s.lat., including C. arundinis, C. humidiphila, and C. cf. spartinae, pseudomolecules for the pitch canker pathogen Fusarium circinatum, draft genome of Davidsoniella eucalypti, Grosmannia galeiformis, Quambalaria eucalypti, and Teratosphaeria destructans.</title>
        <authorList>
            <person name="Wingfield B.D."/>
            <person name="Liu M."/>
            <person name="Nguyen H.D."/>
            <person name="Lane F.A."/>
            <person name="Morgan S.W."/>
            <person name="De Vos L."/>
            <person name="Wilken P.M."/>
            <person name="Duong T.A."/>
            <person name="Aylward J."/>
            <person name="Coetzee M.P."/>
            <person name="Dadej K."/>
            <person name="De Beer Z.W."/>
            <person name="Findlay W."/>
            <person name="Havenga M."/>
            <person name="Kolarik M."/>
            <person name="Menzies J.G."/>
            <person name="Naidoo K."/>
            <person name="Pochopski O."/>
            <person name="Shoukouhi P."/>
            <person name="Santana Q.C."/>
            <person name="Seifert K.A."/>
            <person name="Soal N."/>
            <person name="Steenkamp E.T."/>
            <person name="Tatham C.T."/>
            <person name="van der Nest M.A."/>
            <person name="Wingfield M.J."/>
        </authorList>
    </citation>
    <scope>NUCLEOTIDE SEQUENCE [LARGE SCALE GENOMIC DNA]</scope>
    <source>
        <strain evidence="2">CMW44962</strain>
    </source>
</reference>
<feature type="compositionally biased region" description="Basic and acidic residues" evidence="1">
    <location>
        <begin position="168"/>
        <end position="186"/>
    </location>
</feature>
<dbReference type="AlphaFoldDB" id="A0A9W7SXS7"/>
<feature type="compositionally biased region" description="Acidic residues" evidence="1">
    <location>
        <begin position="420"/>
        <end position="435"/>
    </location>
</feature>